<dbReference type="Pfam" id="PF13561">
    <property type="entry name" value="adh_short_C2"/>
    <property type="match status" value="1"/>
</dbReference>
<evidence type="ECO:0000313" key="4">
    <source>
        <dbReference type="EMBL" id="SPM28726.1"/>
    </source>
</evidence>
<dbReference type="STRING" id="1841859.GCA_900157385_02209"/>
<protein>
    <submittedName>
        <fullName evidence="4">NAD(P)-dependent dehydrogenase, short-chain alcohol dehydrogenase family</fullName>
    </submittedName>
</protein>
<dbReference type="NCBIfam" id="NF009466">
    <property type="entry name" value="PRK12826.1-2"/>
    <property type="match status" value="1"/>
</dbReference>
<dbReference type="InterPro" id="IPR036291">
    <property type="entry name" value="NAD(P)-bd_dom_sf"/>
</dbReference>
<organism evidence="4 5">
    <name type="scientific">Mycobacterium terramassiliense</name>
    <dbReference type="NCBI Taxonomy" id="1841859"/>
    <lineage>
        <taxon>Bacteria</taxon>
        <taxon>Bacillati</taxon>
        <taxon>Actinomycetota</taxon>
        <taxon>Actinomycetes</taxon>
        <taxon>Mycobacteriales</taxon>
        <taxon>Mycobacteriaceae</taxon>
        <taxon>Mycobacterium</taxon>
    </lineage>
</organism>
<dbReference type="PROSITE" id="PS00061">
    <property type="entry name" value="ADH_SHORT"/>
    <property type="match status" value="1"/>
</dbReference>
<sequence length="255" mass="26482">MNGGRRVVVTAAAAGIGLAVAKTFAANGDRVHICDVDEQALTRFSHENSAITATVCDVSDRSAVEAFVSSAVDVLGGIDVLINNAGISGPTSSVEDMDPEQWDAVLAVNLTGTFNVTRLSIPFLRRSDAGVVIIMSSVGGRFGYPQRSPYAVTKRGLIALTETLAIELGGHGIRVNAIAPGAVAGDRIQRVLKSRAQSTGQSLEEVTADAMSIQSIKRFVDPDDIAALAVFLASDSARSITGQTIPIDNGSTAAE</sequence>
<feature type="domain" description="Ketoreductase" evidence="3">
    <location>
        <begin position="5"/>
        <end position="186"/>
    </location>
</feature>
<dbReference type="PRINTS" id="PR00081">
    <property type="entry name" value="GDHRDH"/>
</dbReference>
<reference evidence="4 5" key="1">
    <citation type="submission" date="2017-01" db="EMBL/GenBank/DDBJ databases">
        <authorList>
            <consortium name="Urmite Genomes"/>
        </authorList>
    </citation>
    <scope>NUCLEOTIDE SEQUENCE [LARGE SCALE GENOMIC DNA]</scope>
    <source>
        <strain evidence="4 5">AB308</strain>
    </source>
</reference>
<accession>A0A2U3NB34</accession>
<keyword evidence="2" id="KW-0560">Oxidoreductase</keyword>
<dbReference type="CDD" id="cd05233">
    <property type="entry name" value="SDR_c"/>
    <property type="match status" value="1"/>
</dbReference>
<dbReference type="PANTHER" id="PTHR42760:SF40">
    <property type="entry name" value="3-OXOACYL-[ACYL-CARRIER-PROTEIN] REDUCTASE, CHLOROPLASTIC"/>
    <property type="match status" value="1"/>
</dbReference>
<dbReference type="OrthoDB" id="7064009at2"/>
<name>A0A2U3NB34_9MYCO</name>
<dbReference type="FunFam" id="3.40.50.720:FF:000084">
    <property type="entry name" value="Short-chain dehydrogenase reductase"/>
    <property type="match status" value="1"/>
</dbReference>
<proteinExistence type="inferred from homology"/>
<evidence type="ECO:0000256" key="1">
    <source>
        <dbReference type="ARBA" id="ARBA00006484"/>
    </source>
</evidence>
<dbReference type="GO" id="GO:0030497">
    <property type="term" value="P:fatty acid elongation"/>
    <property type="evidence" value="ECO:0007669"/>
    <property type="project" value="TreeGrafter"/>
</dbReference>
<dbReference type="PRINTS" id="PR00080">
    <property type="entry name" value="SDRFAMILY"/>
</dbReference>
<keyword evidence="5" id="KW-1185">Reference proteome</keyword>
<evidence type="ECO:0000313" key="5">
    <source>
        <dbReference type="Proteomes" id="UP000241595"/>
    </source>
</evidence>
<dbReference type="SUPFAM" id="SSF51735">
    <property type="entry name" value="NAD(P)-binding Rossmann-fold domains"/>
    <property type="match status" value="1"/>
</dbReference>
<dbReference type="Proteomes" id="UP000241595">
    <property type="component" value="Unassembled WGS sequence"/>
</dbReference>
<dbReference type="SMART" id="SM00822">
    <property type="entry name" value="PKS_KR"/>
    <property type="match status" value="1"/>
</dbReference>
<evidence type="ECO:0000259" key="3">
    <source>
        <dbReference type="SMART" id="SM00822"/>
    </source>
</evidence>
<dbReference type="InterPro" id="IPR020904">
    <property type="entry name" value="Sc_DH/Rdtase_CS"/>
</dbReference>
<comment type="similarity">
    <text evidence="1">Belongs to the short-chain dehydrogenases/reductases (SDR) family.</text>
</comment>
<gene>
    <name evidence="4" type="ORF">MTAB308_2213</name>
</gene>
<dbReference type="InterPro" id="IPR002347">
    <property type="entry name" value="SDR_fam"/>
</dbReference>
<dbReference type="Gene3D" id="3.40.50.720">
    <property type="entry name" value="NAD(P)-binding Rossmann-like Domain"/>
    <property type="match status" value="1"/>
</dbReference>
<dbReference type="InterPro" id="IPR057326">
    <property type="entry name" value="KR_dom"/>
</dbReference>
<dbReference type="PANTHER" id="PTHR42760">
    <property type="entry name" value="SHORT-CHAIN DEHYDROGENASES/REDUCTASES FAMILY MEMBER"/>
    <property type="match status" value="1"/>
</dbReference>
<dbReference type="GO" id="GO:0016616">
    <property type="term" value="F:oxidoreductase activity, acting on the CH-OH group of donors, NAD or NADP as acceptor"/>
    <property type="evidence" value="ECO:0007669"/>
    <property type="project" value="TreeGrafter"/>
</dbReference>
<evidence type="ECO:0000256" key="2">
    <source>
        <dbReference type="ARBA" id="ARBA00023002"/>
    </source>
</evidence>
<dbReference type="EMBL" id="FTRV01000011">
    <property type="protein sequence ID" value="SPM28726.1"/>
    <property type="molecule type" value="Genomic_DNA"/>
</dbReference>
<dbReference type="AlphaFoldDB" id="A0A2U3NB34"/>